<comment type="catalytic activity">
    <reaction evidence="3">
        <text>N-acetyl-D-muramate 6-phosphate + H2O = N-acetyl-D-glucosamine 6-phosphate + (R)-lactate</text>
        <dbReference type="Rhea" id="RHEA:26410"/>
        <dbReference type="ChEBI" id="CHEBI:15377"/>
        <dbReference type="ChEBI" id="CHEBI:16004"/>
        <dbReference type="ChEBI" id="CHEBI:57513"/>
        <dbReference type="ChEBI" id="CHEBI:58722"/>
        <dbReference type="EC" id="4.2.1.126"/>
    </reaction>
</comment>
<keyword evidence="6" id="KW-1185">Reference proteome</keyword>
<evidence type="ECO:0000313" key="5">
    <source>
        <dbReference type="EMBL" id="NMO76840.1"/>
    </source>
</evidence>
<dbReference type="EMBL" id="JABBPK010000001">
    <property type="protein sequence ID" value="NMO76840.1"/>
    <property type="molecule type" value="Genomic_DNA"/>
</dbReference>
<dbReference type="SUPFAM" id="SSF53697">
    <property type="entry name" value="SIS domain"/>
    <property type="match status" value="1"/>
</dbReference>
<dbReference type="Gene3D" id="1.10.8.1080">
    <property type="match status" value="1"/>
</dbReference>
<sequence>MKKQRTTENGNEKSRKLDEWNSLEIVRFMNQEDAGIANAVKEALPTISLAVDGIVNRWKQGGRVFVVGAGTSGRLGIVDAVELGPTFSIEQDRWNGILAGGYDAMWTSLEETEDDEQLIQATLEKADFSATDVIIGVTASGSTPFVLSAIHYGKERNGLTIGISNNESTQLSSICDYGIEAITGAEVIRGSTRLKAGTAQKMVLNMLSTASMVKLGKVYSNEMVDMKLINKKLVQRAVQTLINATSISEAEAIKVLKENNHDLKVSIFRVLTGGTIEDAIQSLRKADGHIKRAVQLYFQKNE</sequence>
<evidence type="ECO:0000256" key="3">
    <source>
        <dbReference type="HAMAP-Rule" id="MF_00068"/>
    </source>
</evidence>
<organism evidence="5 6">
    <name type="scientific">Niallia alba</name>
    <dbReference type="NCBI Taxonomy" id="2729105"/>
    <lineage>
        <taxon>Bacteria</taxon>
        <taxon>Bacillati</taxon>
        <taxon>Bacillota</taxon>
        <taxon>Bacilli</taxon>
        <taxon>Bacillales</taxon>
        <taxon>Bacillaceae</taxon>
        <taxon>Niallia</taxon>
    </lineage>
</organism>
<dbReference type="Proteomes" id="UP000588491">
    <property type="component" value="Unassembled WGS sequence"/>
</dbReference>
<protein>
    <recommendedName>
        <fullName evidence="3">N-acetylmuramic acid 6-phosphate etherase</fullName>
        <shortName evidence="3">MurNAc-6-P etherase</shortName>
        <ecNumber evidence="3">4.2.1.126</ecNumber>
    </recommendedName>
    <alternativeName>
        <fullName evidence="3">N-acetylmuramic acid 6-phosphate hydrolase</fullName>
    </alternativeName>
    <alternativeName>
        <fullName evidence="3">N-acetylmuramic acid 6-phosphate lyase</fullName>
    </alternativeName>
</protein>
<feature type="active site" evidence="3">
    <location>
        <position position="113"/>
    </location>
</feature>
<name>A0A7Y0K6U7_9BACI</name>
<dbReference type="UniPathway" id="UPA00342"/>
<comment type="subunit">
    <text evidence="3">Homodimer.</text>
</comment>
<dbReference type="NCBIfam" id="TIGR00274">
    <property type="entry name" value="N-acetylmuramic acid 6-phosphate etherase"/>
    <property type="match status" value="1"/>
</dbReference>
<dbReference type="NCBIfam" id="NF003915">
    <property type="entry name" value="PRK05441.1"/>
    <property type="match status" value="1"/>
</dbReference>
<dbReference type="GO" id="GO:0097367">
    <property type="term" value="F:carbohydrate derivative binding"/>
    <property type="evidence" value="ECO:0007669"/>
    <property type="project" value="InterPro"/>
</dbReference>
<dbReference type="GO" id="GO:0009254">
    <property type="term" value="P:peptidoglycan turnover"/>
    <property type="evidence" value="ECO:0007669"/>
    <property type="project" value="TreeGrafter"/>
</dbReference>
<dbReference type="InterPro" id="IPR046348">
    <property type="entry name" value="SIS_dom_sf"/>
</dbReference>
<dbReference type="GO" id="GO:0016803">
    <property type="term" value="F:ether hydrolase activity"/>
    <property type="evidence" value="ECO:0007669"/>
    <property type="project" value="TreeGrafter"/>
</dbReference>
<dbReference type="AlphaFoldDB" id="A0A7Y0K6U7"/>
<dbReference type="GO" id="GO:0097173">
    <property type="term" value="P:N-acetylmuramic acid catabolic process"/>
    <property type="evidence" value="ECO:0007669"/>
    <property type="project" value="UniProtKB-UniPathway"/>
</dbReference>
<comment type="pathway">
    <text evidence="3">Amino-sugar metabolism; N-acetylmuramate degradation.</text>
</comment>
<evidence type="ECO:0000256" key="2">
    <source>
        <dbReference type="ARBA" id="ARBA00023277"/>
    </source>
</evidence>
<keyword evidence="2 3" id="KW-0119">Carbohydrate metabolism</keyword>
<reference evidence="5 6" key="1">
    <citation type="submission" date="2020-04" db="EMBL/GenBank/DDBJ databases">
        <title>Bacillus sp. UniB3 isolated from commercial digestive syrup.</title>
        <authorList>
            <person name="Thorat V."/>
            <person name="Kirdat K."/>
            <person name="Tiwarekar B."/>
            <person name="Yadav A."/>
        </authorList>
    </citation>
    <scope>NUCLEOTIDE SEQUENCE [LARGE SCALE GENOMIC DNA]</scope>
    <source>
        <strain evidence="5 6">UniB3</strain>
    </source>
</reference>
<dbReference type="InterPro" id="IPR005488">
    <property type="entry name" value="Etherase_MurQ"/>
</dbReference>
<dbReference type="CDD" id="cd14273">
    <property type="entry name" value="UBA_TAP-C_like"/>
    <property type="match status" value="1"/>
</dbReference>
<gene>
    <name evidence="3 5" type="primary">murQ</name>
    <name evidence="5" type="ORF">HHU08_07530</name>
</gene>
<dbReference type="HAMAP" id="MF_00068">
    <property type="entry name" value="MurQ"/>
    <property type="match status" value="1"/>
</dbReference>
<dbReference type="PANTHER" id="PTHR10088:SF4">
    <property type="entry name" value="GLUCOKINASE REGULATORY PROTEIN"/>
    <property type="match status" value="1"/>
</dbReference>
<dbReference type="InterPro" id="IPR040190">
    <property type="entry name" value="MURQ/GCKR"/>
</dbReference>
<dbReference type="PANTHER" id="PTHR10088">
    <property type="entry name" value="GLUCOKINASE REGULATORY PROTEIN"/>
    <property type="match status" value="1"/>
</dbReference>
<dbReference type="Pfam" id="PF22645">
    <property type="entry name" value="GKRP_SIS_N"/>
    <property type="match status" value="1"/>
</dbReference>
<dbReference type="Gene3D" id="3.40.50.10490">
    <property type="entry name" value="Glucose-6-phosphate isomerase like protein, domain 1"/>
    <property type="match status" value="1"/>
</dbReference>
<dbReference type="PROSITE" id="PS51464">
    <property type="entry name" value="SIS"/>
    <property type="match status" value="1"/>
</dbReference>
<evidence type="ECO:0000313" key="6">
    <source>
        <dbReference type="Proteomes" id="UP000588491"/>
    </source>
</evidence>
<dbReference type="CDD" id="cd05007">
    <property type="entry name" value="SIS_Etherase"/>
    <property type="match status" value="1"/>
</dbReference>
<dbReference type="InterPro" id="IPR001347">
    <property type="entry name" value="SIS_dom"/>
</dbReference>
<accession>A0A7Y0K6U7</accession>
<comment type="function">
    <text evidence="3">Specifically catalyzes the cleavage of the D-lactyl ether substituent of MurNAc 6-phosphate, producing GlcNAc 6-phosphate and D-lactate.</text>
</comment>
<dbReference type="RefSeq" id="WP_016204374.1">
    <property type="nucleotide sequence ID" value="NZ_JABBPK010000001.1"/>
</dbReference>
<dbReference type="EC" id="4.2.1.126" evidence="3"/>
<dbReference type="GO" id="GO:0046348">
    <property type="term" value="P:amino sugar catabolic process"/>
    <property type="evidence" value="ECO:0007669"/>
    <property type="project" value="InterPro"/>
</dbReference>
<dbReference type="GO" id="GO:0016835">
    <property type="term" value="F:carbon-oxygen lyase activity"/>
    <property type="evidence" value="ECO:0007669"/>
    <property type="project" value="UniProtKB-UniRule"/>
</dbReference>
<evidence type="ECO:0000256" key="1">
    <source>
        <dbReference type="ARBA" id="ARBA00023239"/>
    </source>
</evidence>
<keyword evidence="1 3" id="KW-0456">Lyase</keyword>
<comment type="similarity">
    <text evidence="3">Belongs to the GCKR-like family. MurNAc-6-P etherase subfamily.</text>
</comment>
<feature type="domain" description="SIS" evidence="4">
    <location>
        <begin position="54"/>
        <end position="217"/>
    </location>
</feature>
<comment type="miscellaneous">
    <text evidence="3">A lyase-type mechanism (elimination/hydration) is suggested for the cleavage of the lactyl ether bond of MurNAc 6-phosphate, with the formation of an alpha,beta-unsaturated aldehyde intermediate with (E)-stereochemistry, followed by the syn addition of water to give product.</text>
</comment>
<evidence type="ECO:0000259" key="4">
    <source>
        <dbReference type="PROSITE" id="PS51464"/>
    </source>
</evidence>
<comment type="caution">
    <text evidence="5">The sequence shown here is derived from an EMBL/GenBank/DDBJ whole genome shotgun (WGS) entry which is preliminary data.</text>
</comment>
<proteinExistence type="inferred from homology"/>
<feature type="active site" description="Proton donor" evidence="3">
    <location>
        <position position="82"/>
    </location>
</feature>
<dbReference type="NCBIfam" id="NF009222">
    <property type="entry name" value="PRK12570.1"/>
    <property type="match status" value="1"/>
</dbReference>